<evidence type="ECO:0000313" key="3">
    <source>
        <dbReference type="Proteomes" id="UP000256924"/>
    </source>
</evidence>
<evidence type="ECO:0000256" key="1">
    <source>
        <dbReference type="SAM" id="SignalP"/>
    </source>
</evidence>
<gene>
    <name evidence="2" type="ORF">DRF68_12515</name>
</gene>
<sequence>MKLLLFLLFPVFSFAQSFLKLDSIAFSKQVDILVKTTGKDFVLSKMGKDQTVDYLIYKSSEETLLITYYTVKDGENKNLNVAGVKRWNLRSIKGNYLTLFPVWQKFVDTSADKDKISKEGYKMKGDFSFKELDSPVWLLRF</sequence>
<evidence type="ECO:0000313" key="2">
    <source>
        <dbReference type="EMBL" id="REC47858.1"/>
    </source>
</evidence>
<proteinExistence type="predicted"/>
<dbReference type="Proteomes" id="UP000256924">
    <property type="component" value="Unassembled WGS sequence"/>
</dbReference>
<accession>A0A3D9B3D5</accession>
<feature type="signal peptide" evidence="1">
    <location>
        <begin position="1"/>
        <end position="15"/>
    </location>
</feature>
<protein>
    <submittedName>
        <fullName evidence="2">Uncharacterized protein</fullName>
    </submittedName>
</protein>
<dbReference type="AlphaFoldDB" id="A0A3D9B3D5"/>
<dbReference type="EMBL" id="QNVU01000024">
    <property type="protein sequence ID" value="REC47858.1"/>
    <property type="molecule type" value="Genomic_DNA"/>
</dbReference>
<dbReference type="RefSeq" id="WP_116098923.1">
    <property type="nucleotide sequence ID" value="NZ_QNVU01000024.1"/>
</dbReference>
<feature type="chain" id="PRO_5017767815" evidence="1">
    <location>
        <begin position="16"/>
        <end position="141"/>
    </location>
</feature>
<reference evidence="2 3" key="1">
    <citation type="journal article" date="2004" name="Emerg. Infect. Dis.">
        <title>Amoebae-resisting bacteria isolated from human nasal swabs by amoebal coculture.</title>
        <authorList>
            <person name="Greub G."/>
            <person name="La Scola B."/>
            <person name="Raoult D."/>
        </authorList>
    </citation>
    <scope>NUCLEOTIDE SEQUENCE [LARGE SCALE GENOMIC DNA]</scope>
    <source>
        <strain evidence="2 3">CCUG 51329</strain>
    </source>
</reference>
<name>A0A3D9B3D5_9FLAO</name>
<keyword evidence="1" id="KW-0732">Signal</keyword>
<keyword evidence="3" id="KW-1185">Reference proteome</keyword>
<organism evidence="2 3">
    <name type="scientific">Candidatus Chryseobacterium massiliense</name>
    <dbReference type="NCBI Taxonomy" id="204089"/>
    <lineage>
        <taxon>Bacteria</taxon>
        <taxon>Pseudomonadati</taxon>
        <taxon>Bacteroidota</taxon>
        <taxon>Flavobacteriia</taxon>
        <taxon>Flavobacteriales</taxon>
        <taxon>Weeksellaceae</taxon>
        <taxon>Chryseobacterium group</taxon>
        <taxon>Chryseobacterium</taxon>
    </lineage>
</organism>
<comment type="caution">
    <text evidence="2">The sequence shown here is derived from an EMBL/GenBank/DDBJ whole genome shotgun (WGS) entry which is preliminary data.</text>
</comment>